<dbReference type="eggNOG" id="ENOG502Z9B1">
    <property type="taxonomic scope" value="Bacteria"/>
</dbReference>
<feature type="domain" description="DUF4935" evidence="1">
    <location>
        <begin position="20"/>
        <end position="184"/>
    </location>
</feature>
<protein>
    <recommendedName>
        <fullName evidence="1">DUF4935 domain-containing protein</fullName>
    </recommendedName>
</protein>
<dbReference type="EMBL" id="CP000393">
    <property type="protein sequence ID" value="ABG53214.1"/>
    <property type="molecule type" value="Genomic_DNA"/>
</dbReference>
<dbReference type="KEGG" id="ter:Tery_4212"/>
<accession>Q10X10</accession>
<name>Q10X10_TRIEI</name>
<dbReference type="RefSeq" id="WP_011613544.1">
    <property type="nucleotide sequence ID" value="NC_008312.1"/>
</dbReference>
<dbReference type="HOGENOM" id="CLU_063004_0_0_3"/>
<dbReference type="AlphaFoldDB" id="Q10X10"/>
<evidence type="ECO:0000259" key="1">
    <source>
        <dbReference type="Pfam" id="PF16289"/>
    </source>
</evidence>
<sequence>MQLLIAETVTTHLTKTMDIIFIDTSIFESNNFLESDRIKEVYKLAERGEIKVVLPELTYDEILNRISKNIEESSQKFNKYRQDTRILRNIPSLSEKFKPFEKRQVKEELYEIVKEKFSQSNFEIIAYPTLNIKEIFRSYFDKTFPFGSGGKKSEFPDAFTLKSIEIWAEENNVKVLAFSKDKDMLKYTSEHLEIIEDFNKYLSDKIKEIEVASNKKRLRLDQVEDIIQNRPERTQKEIKEWVENQLDNYSKYYDYSNQCEVHDVSIIEVETNIEDYTITNISKDYISVELRVRINYQVQIIIDDEDSIYKDDDTKELFFRETKPDLVGDIIDIDVDLRFYFEPDDDTVYTYQPLI</sequence>
<organism evidence="2">
    <name type="scientific">Trichodesmium erythraeum (strain IMS101)</name>
    <dbReference type="NCBI Taxonomy" id="203124"/>
    <lineage>
        <taxon>Bacteria</taxon>
        <taxon>Bacillati</taxon>
        <taxon>Cyanobacteriota</taxon>
        <taxon>Cyanophyceae</taxon>
        <taxon>Oscillatoriophycideae</taxon>
        <taxon>Oscillatoriales</taxon>
        <taxon>Microcoleaceae</taxon>
        <taxon>Trichodesmium</taxon>
    </lineage>
</organism>
<reference evidence="2" key="1">
    <citation type="submission" date="2006-06" db="EMBL/GenBank/DDBJ databases">
        <title>Complete sequence of Trichodesmium erythraeum IMS101.</title>
        <authorList>
            <consortium name="US DOE Joint Genome Institute"/>
            <person name="Copeland A."/>
            <person name="Lucas S."/>
            <person name="Lapidus A."/>
            <person name="Barry K."/>
            <person name="Detter J.C."/>
            <person name="Glavina del Rio T."/>
            <person name="Hammon N."/>
            <person name="Israni S."/>
            <person name="Dalin E."/>
            <person name="Tice H."/>
            <person name="Pitluck S."/>
            <person name="Kiss H."/>
            <person name="Munk A.C."/>
            <person name="Brettin T."/>
            <person name="Bruce D."/>
            <person name="Han C."/>
            <person name="Tapia R."/>
            <person name="Gilna P."/>
            <person name="Schmutz J."/>
            <person name="Larimer F."/>
            <person name="Land M."/>
            <person name="Hauser L."/>
            <person name="Kyrpides N."/>
            <person name="Kim E."/>
            <person name="Richardson P."/>
        </authorList>
    </citation>
    <scope>NUCLEOTIDE SEQUENCE [LARGE SCALE GENOMIC DNA]</scope>
    <source>
        <strain evidence="2">IMS101</strain>
    </source>
</reference>
<gene>
    <name evidence="2" type="ordered locus">Tery_4212</name>
</gene>
<dbReference type="Pfam" id="PF16289">
    <property type="entry name" value="PIN_12"/>
    <property type="match status" value="1"/>
</dbReference>
<proteinExistence type="predicted"/>
<evidence type="ECO:0000313" key="2">
    <source>
        <dbReference type="EMBL" id="ABG53214.1"/>
    </source>
</evidence>
<dbReference type="InterPro" id="IPR032557">
    <property type="entry name" value="DUF4935"/>
</dbReference>